<evidence type="ECO:0000313" key="4">
    <source>
        <dbReference type="EMBL" id="ARK32120.1"/>
    </source>
</evidence>
<keyword evidence="1" id="KW-0812">Transmembrane</keyword>
<dbReference type="InterPro" id="IPR003018">
    <property type="entry name" value="GAF"/>
</dbReference>
<dbReference type="InterPro" id="IPR029016">
    <property type="entry name" value="GAF-like_dom_sf"/>
</dbReference>
<dbReference type="Proteomes" id="UP000193006">
    <property type="component" value="Chromosome"/>
</dbReference>
<feature type="transmembrane region" description="Helical" evidence="1">
    <location>
        <begin position="32"/>
        <end position="53"/>
    </location>
</feature>
<evidence type="ECO:0000256" key="1">
    <source>
        <dbReference type="SAM" id="Phobius"/>
    </source>
</evidence>
<feature type="domain" description="GAF" evidence="2">
    <location>
        <begin position="115"/>
        <end position="267"/>
    </location>
</feature>
<sequence>MSLFEWLSDSKTYKKLDESFSNQVSNLNPDTVLILLNAFLWIAIFIFIVYWGVKIYKIAKTPGKDLIKKYKENLQRTSDDSKQKSIILTLIDQVNDEIKDLVSLDDQKTDLVHEHGKKVLNFTTTQVPLSLKSTKSINHRCAVFVLDEEDPSKLKIFEGCGYSIKGKEKLRLDSKESIAGKAFTSGEYQYEKDLTKSKDFKPHPKATKEYFSLLCYPVVVNEKVVAVLSIDGSVKDCFTKDDIAYVKMFSNLVGITLSVMKYNVTNQKERGDIDGEIQNTG</sequence>
<dbReference type="STRING" id="199441.BkAM31D_02495"/>
<dbReference type="SMART" id="SM00065">
    <property type="entry name" value="GAF"/>
    <property type="match status" value="1"/>
</dbReference>
<dbReference type="Gene3D" id="3.30.450.40">
    <property type="match status" value="1"/>
</dbReference>
<reference evidence="3 5" key="1">
    <citation type="submission" date="2017-04" db="EMBL/GenBank/DDBJ databases">
        <title>Bacillus krulwichiae AM31D Genome sequencing and assembly.</title>
        <authorList>
            <person name="Krulwich T.A."/>
            <person name="Anastor L."/>
            <person name="Ehrlich R."/>
            <person name="Ehrlich G.D."/>
            <person name="Janto B."/>
        </authorList>
    </citation>
    <scope>NUCLEOTIDE SEQUENCE [LARGE SCALE GENOMIC DNA]</scope>
    <source>
        <strain evidence="3 5">AM31D</strain>
    </source>
</reference>
<keyword evidence="1" id="KW-1133">Transmembrane helix</keyword>
<proteinExistence type="predicted"/>
<gene>
    <name evidence="3" type="ORF">BkAM31D_02495</name>
    <name evidence="4" type="ORF">BkAM31D_21000</name>
</gene>
<dbReference type="SUPFAM" id="SSF55781">
    <property type="entry name" value="GAF domain-like"/>
    <property type="match status" value="1"/>
</dbReference>
<evidence type="ECO:0000313" key="3">
    <source>
        <dbReference type="EMBL" id="ARK28809.1"/>
    </source>
</evidence>
<dbReference type="KEGG" id="bkw:BkAM31D_02495"/>
<accession>A0A1X9M5T9</accession>
<organism evidence="3 5">
    <name type="scientific">Halalkalibacter krulwichiae</name>
    <dbReference type="NCBI Taxonomy" id="199441"/>
    <lineage>
        <taxon>Bacteria</taxon>
        <taxon>Bacillati</taxon>
        <taxon>Bacillota</taxon>
        <taxon>Bacilli</taxon>
        <taxon>Bacillales</taxon>
        <taxon>Bacillaceae</taxon>
        <taxon>Halalkalibacter</taxon>
    </lineage>
</organism>
<keyword evidence="1" id="KW-0472">Membrane</keyword>
<protein>
    <submittedName>
        <fullName evidence="3">GAF domain protein</fullName>
    </submittedName>
</protein>
<keyword evidence="5" id="KW-1185">Reference proteome</keyword>
<dbReference type="AlphaFoldDB" id="A0A1X9M5T9"/>
<dbReference type="Pfam" id="PF13185">
    <property type="entry name" value="GAF_2"/>
    <property type="match status" value="1"/>
</dbReference>
<evidence type="ECO:0000259" key="2">
    <source>
        <dbReference type="SMART" id="SM00065"/>
    </source>
</evidence>
<evidence type="ECO:0000313" key="5">
    <source>
        <dbReference type="Proteomes" id="UP000193006"/>
    </source>
</evidence>
<dbReference type="EMBL" id="CP020814">
    <property type="protein sequence ID" value="ARK28809.1"/>
    <property type="molecule type" value="Genomic_DNA"/>
</dbReference>
<dbReference type="EMBL" id="CP020814">
    <property type="protein sequence ID" value="ARK32120.1"/>
    <property type="molecule type" value="Genomic_DNA"/>
</dbReference>
<name>A0A1X9M5T9_9BACI</name>
<dbReference type="RefSeq" id="WP_066161155.1">
    <property type="nucleotide sequence ID" value="NZ_CP020814.1"/>
</dbReference>
<dbReference type="KEGG" id="bkw:BkAM31D_21000"/>